<dbReference type="Proteomes" id="UP000322530">
    <property type="component" value="Unassembled WGS sequence"/>
</dbReference>
<feature type="region of interest" description="Disordered" evidence="1">
    <location>
        <begin position="104"/>
        <end position="158"/>
    </location>
</feature>
<name>A0A5A5TFV9_9CHLR</name>
<feature type="region of interest" description="Disordered" evidence="1">
    <location>
        <begin position="31"/>
        <end position="52"/>
    </location>
</feature>
<reference evidence="3 4" key="1">
    <citation type="submission" date="2019-01" db="EMBL/GenBank/DDBJ databases">
        <title>Draft genome sequence of Dictyobacter sp. Uno17.</title>
        <authorList>
            <person name="Wang C.M."/>
            <person name="Zheng Y."/>
            <person name="Sakai Y."/>
            <person name="Abe K."/>
            <person name="Yokota A."/>
            <person name="Yabe S."/>
        </authorList>
    </citation>
    <scope>NUCLEOTIDE SEQUENCE [LARGE SCALE GENOMIC DNA]</scope>
    <source>
        <strain evidence="3 4">Uno17</strain>
    </source>
</reference>
<evidence type="ECO:0000256" key="1">
    <source>
        <dbReference type="SAM" id="MobiDB-lite"/>
    </source>
</evidence>
<dbReference type="OrthoDB" id="145194at2"/>
<keyword evidence="2" id="KW-0472">Membrane</keyword>
<accession>A0A5A5TFV9</accession>
<keyword evidence="4" id="KW-1185">Reference proteome</keyword>
<sequence>MFCTHCKMVREENKAPCHNCGAPSPLLKSKRIPDGGSGASWTQSPATSSTQWDDAVPQLSFDNIKPAWQTPSTGNPAATWQAPEMEQGPDVTVEQEDFPLPWWQTSTSVPPQQSFTSSMEMEAPAAVHEPLQPGKGAPYTPLPATPQQEALPPQQSFPDTGDFVQLPALYQSPAQFQADGRQPTVALQLVSEQAIQQVLPEMVQQDVVHIAPTYTTPRPLIPRKRIISGLLSVLIVMALLCTGSVYVVRATGILSVFGIGHTLSNVNANPEPGLPEPSKTQINGPAAAFIPAATTSSRYDPKTLEPPLTQQDFTTNQSVYLTYTAEPTKQDGRVIVKWYTNKQFFLQQSGPLIQVKHLKSNENRNGLFEMRFPRPAECRAELWWNNQLAKTLYFVVR</sequence>
<dbReference type="AlphaFoldDB" id="A0A5A5TFV9"/>
<keyword evidence="2" id="KW-0812">Transmembrane</keyword>
<comment type="caution">
    <text evidence="3">The sequence shown here is derived from an EMBL/GenBank/DDBJ whole genome shotgun (WGS) entry which is preliminary data.</text>
</comment>
<gene>
    <name evidence="3" type="ORF">KDI_35070</name>
</gene>
<evidence type="ECO:0000313" key="3">
    <source>
        <dbReference type="EMBL" id="GCF09943.1"/>
    </source>
</evidence>
<dbReference type="RefSeq" id="WP_149402849.1">
    <property type="nucleotide sequence ID" value="NZ_BIXY01000055.1"/>
</dbReference>
<proteinExistence type="predicted"/>
<feature type="transmembrane region" description="Helical" evidence="2">
    <location>
        <begin position="226"/>
        <end position="248"/>
    </location>
</feature>
<evidence type="ECO:0000256" key="2">
    <source>
        <dbReference type="SAM" id="Phobius"/>
    </source>
</evidence>
<organism evidence="3 4">
    <name type="scientific">Dictyobacter arantiisoli</name>
    <dbReference type="NCBI Taxonomy" id="2014874"/>
    <lineage>
        <taxon>Bacteria</taxon>
        <taxon>Bacillati</taxon>
        <taxon>Chloroflexota</taxon>
        <taxon>Ktedonobacteria</taxon>
        <taxon>Ktedonobacterales</taxon>
        <taxon>Dictyobacteraceae</taxon>
        <taxon>Dictyobacter</taxon>
    </lineage>
</organism>
<feature type="compositionally biased region" description="Polar residues" evidence="1">
    <location>
        <begin position="104"/>
        <end position="119"/>
    </location>
</feature>
<keyword evidence="2" id="KW-1133">Transmembrane helix</keyword>
<feature type="compositionally biased region" description="Polar residues" evidence="1">
    <location>
        <begin position="39"/>
        <end position="52"/>
    </location>
</feature>
<protein>
    <submittedName>
        <fullName evidence="3">Uncharacterized protein</fullName>
    </submittedName>
</protein>
<feature type="compositionally biased region" description="Polar residues" evidence="1">
    <location>
        <begin position="145"/>
        <end position="158"/>
    </location>
</feature>
<dbReference type="EMBL" id="BIXY01000055">
    <property type="protein sequence ID" value="GCF09943.1"/>
    <property type="molecule type" value="Genomic_DNA"/>
</dbReference>
<evidence type="ECO:0000313" key="4">
    <source>
        <dbReference type="Proteomes" id="UP000322530"/>
    </source>
</evidence>